<protein>
    <recommendedName>
        <fullName evidence="4">Core-binding (CB) domain-containing protein</fullName>
    </recommendedName>
</protein>
<dbReference type="Proteomes" id="UP001501588">
    <property type="component" value="Unassembled WGS sequence"/>
</dbReference>
<evidence type="ECO:0000313" key="2">
    <source>
        <dbReference type="EMBL" id="GAA0598240.1"/>
    </source>
</evidence>
<reference evidence="2 3" key="1">
    <citation type="journal article" date="2019" name="Int. J. Syst. Evol. Microbiol.">
        <title>The Global Catalogue of Microorganisms (GCM) 10K type strain sequencing project: providing services to taxonomists for standard genome sequencing and annotation.</title>
        <authorList>
            <consortium name="The Broad Institute Genomics Platform"/>
            <consortium name="The Broad Institute Genome Sequencing Center for Infectious Disease"/>
            <person name="Wu L."/>
            <person name="Ma J."/>
        </authorList>
    </citation>
    <scope>NUCLEOTIDE SEQUENCE [LARGE SCALE GENOMIC DNA]</scope>
    <source>
        <strain evidence="2 3">JCM 9933</strain>
    </source>
</reference>
<comment type="caution">
    <text evidence="2">The sequence shown here is derived from an EMBL/GenBank/DDBJ whole genome shotgun (WGS) entry which is preliminary data.</text>
</comment>
<feature type="region of interest" description="Disordered" evidence="1">
    <location>
        <begin position="1"/>
        <end position="26"/>
    </location>
</feature>
<dbReference type="InterPro" id="IPR011010">
    <property type="entry name" value="DNA_brk_join_enz"/>
</dbReference>
<evidence type="ECO:0000256" key="1">
    <source>
        <dbReference type="SAM" id="MobiDB-lite"/>
    </source>
</evidence>
<accession>A0ABN1FUT0</accession>
<organism evidence="2 3">
    <name type="scientific">Craurococcus roseus</name>
    <dbReference type="NCBI Taxonomy" id="77585"/>
    <lineage>
        <taxon>Bacteria</taxon>
        <taxon>Pseudomonadati</taxon>
        <taxon>Pseudomonadota</taxon>
        <taxon>Alphaproteobacteria</taxon>
        <taxon>Acetobacterales</taxon>
        <taxon>Acetobacteraceae</taxon>
        <taxon>Craurococcus</taxon>
    </lineage>
</organism>
<dbReference type="SUPFAM" id="SSF56349">
    <property type="entry name" value="DNA breaking-rejoining enzymes"/>
    <property type="match status" value="1"/>
</dbReference>
<proteinExistence type="predicted"/>
<dbReference type="EMBL" id="BAAAFZ010000066">
    <property type="protein sequence ID" value="GAA0598240.1"/>
    <property type="molecule type" value="Genomic_DNA"/>
</dbReference>
<dbReference type="RefSeq" id="WP_343897224.1">
    <property type="nucleotide sequence ID" value="NZ_BAAAFZ010000066.1"/>
</dbReference>
<sequence length="257" mass="28485">MTKTDTKRGRRKPRSTPSTPAPPPYVKVVAKADGGAYLYYQRDGQRVALPGPLGSVAFHGAYDRVHRGFEGSRAPAAERVIHTVERAIATYLGSADFRALKPGSQGDYRRVLDRFRAHFGEVLLPRITEPWLQALRDKYAPDRASGDGGRANDWTALRSRMIAVVDTYRKRHPEAAAGNPWRDVRRLKAAAARSHRPWPSGVLLKVMAGATPEFRALLVGYLLTAQRGGDVTAFSPDRYDPAARTLDLQQERPASRC</sequence>
<gene>
    <name evidence="2" type="ORF">GCM10009416_40540</name>
</gene>
<evidence type="ECO:0000313" key="3">
    <source>
        <dbReference type="Proteomes" id="UP001501588"/>
    </source>
</evidence>
<evidence type="ECO:0008006" key="4">
    <source>
        <dbReference type="Google" id="ProtNLM"/>
    </source>
</evidence>
<keyword evidence="3" id="KW-1185">Reference proteome</keyword>
<name>A0ABN1FUT0_9PROT</name>